<dbReference type="ExpressionAtlas" id="A0A654G9T8">
    <property type="expression patterns" value="differential"/>
</dbReference>
<organism evidence="3 4">
    <name type="scientific">Arabidopsis thaliana</name>
    <name type="common">Mouse-ear cress</name>
    <dbReference type="NCBI Taxonomy" id="3702"/>
    <lineage>
        <taxon>Eukaryota</taxon>
        <taxon>Viridiplantae</taxon>
        <taxon>Streptophyta</taxon>
        <taxon>Embryophyta</taxon>
        <taxon>Tracheophyta</taxon>
        <taxon>Spermatophyta</taxon>
        <taxon>Magnoliopsida</taxon>
        <taxon>eudicotyledons</taxon>
        <taxon>Gunneridae</taxon>
        <taxon>Pentapetalae</taxon>
        <taxon>rosids</taxon>
        <taxon>malvids</taxon>
        <taxon>Brassicales</taxon>
        <taxon>Brassicaceae</taxon>
        <taxon>Camelineae</taxon>
        <taxon>Arabidopsis</taxon>
    </lineage>
</organism>
<evidence type="ECO:0000256" key="1">
    <source>
        <dbReference type="SAM" id="MobiDB-lite"/>
    </source>
</evidence>
<evidence type="ECO:0000313" key="4">
    <source>
        <dbReference type="Proteomes" id="UP000426265"/>
    </source>
</evidence>
<reference evidence="3 4" key="1">
    <citation type="submission" date="2019-11" db="EMBL/GenBank/DDBJ databases">
        <authorList>
            <person name="Jiao W.-B."/>
            <person name="Schneeberger K."/>
        </authorList>
    </citation>
    <scope>NUCLEOTIDE SEQUENCE [LARGE SCALE GENOMIC DNA]</scope>
    <source>
        <strain evidence="4">cv. An-1</strain>
    </source>
</reference>
<protein>
    <submittedName>
        <fullName evidence="3">Uncharacterized protein</fullName>
    </submittedName>
</protein>
<dbReference type="Araport" id="AT5G49640"/>
<name>A0A654G9T8_ARATH</name>
<dbReference type="GeneID" id="835026"/>
<dbReference type="AlphaFoldDB" id="A0A654G9T8"/>
<dbReference type="EMBL" id="CACRSJ010000110">
    <property type="protein sequence ID" value="VYS69828.1"/>
    <property type="molecule type" value="Genomic_DNA"/>
</dbReference>
<evidence type="ECO:0000313" key="2">
    <source>
        <dbReference type="Araport" id="AT5G49640"/>
    </source>
</evidence>
<feature type="compositionally biased region" description="Basic and acidic residues" evidence="1">
    <location>
        <begin position="1"/>
        <end position="10"/>
    </location>
</feature>
<dbReference type="KEGG" id="ath:AT5G49640"/>
<feature type="region of interest" description="Disordered" evidence="1">
    <location>
        <begin position="1"/>
        <end position="70"/>
    </location>
</feature>
<accession>A0A654G9T8</accession>
<evidence type="ECO:0000313" key="3">
    <source>
        <dbReference type="EMBL" id="VYS69828.1"/>
    </source>
</evidence>
<feature type="compositionally biased region" description="Basic and acidic residues" evidence="1">
    <location>
        <begin position="38"/>
        <end position="70"/>
    </location>
</feature>
<gene>
    <name evidence="2" type="ordered locus">At5g49640</name>
    <name evidence="3" type="ORF">AN1_LOCUS25213</name>
</gene>
<sequence>MTTCSKEKPTKPSYRNCERQIASGRPDKTQHQSLTNRNTDKEGKRLHPIPRNHEPLEPSHTIADGDKETG</sequence>
<proteinExistence type="predicted"/>
<dbReference type="Proteomes" id="UP000426265">
    <property type="component" value="Unassembled WGS sequence"/>
</dbReference>